<sequence length="286" mass="33587">MPKQLLIMPIPISKLILPTFVVALLYSILKPIILDNIEEFCPWGSELGDILYQLSLAYVGGYIFYWIANFQSERFEHEKNNTINKVKIEKLIRSIQSTMILYLVYIGEKGKIKNPDDLLNIPIDNGSLKIGIRDENQQYKIIERVGDETVKRNSIYFNVFIEEATELNKSIDHCVNGYVLMPLDLIKIIENLNQRSHLKWLLKRLKGLDEYLSERGFPKEGLSIRGSENLDIRNEIMILRESVIELRKYYIKHFDIDFFGEFNIDEIIWLPQYNLLFPRNQEPNSL</sequence>
<evidence type="ECO:0000313" key="2">
    <source>
        <dbReference type="EMBL" id="MDM1049358.1"/>
    </source>
</evidence>
<evidence type="ECO:0000313" key="3">
    <source>
        <dbReference type="Proteomes" id="UP001170954"/>
    </source>
</evidence>
<feature type="transmembrane region" description="Helical" evidence="1">
    <location>
        <begin position="50"/>
        <end position="68"/>
    </location>
</feature>
<keyword evidence="1" id="KW-0472">Membrane</keyword>
<gene>
    <name evidence="2" type="ORF">HX018_14035</name>
</gene>
<dbReference type="EMBL" id="JACAGK010000044">
    <property type="protein sequence ID" value="MDM1049358.1"/>
    <property type="molecule type" value="Genomic_DNA"/>
</dbReference>
<name>A0ABT7NQW6_9SPHI</name>
<reference evidence="2" key="2">
    <citation type="journal article" date="2022" name="Sci. Total Environ.">
        <title>Prevalence, transmission, and molecular epidemiology of tet(X)-positive bacteria among humans, animals, and environmental niches in China: An epidemiological, and genomic-based study.</title>
        <authorList>
            <person name="Dong N."/>
            <person name="Zeng Y."/>
            <person name="Cai C."/>
            <person name="Sun C."/>
            <person name="Lu J."/>
            <person name="Liu C."/>
            <person name="Zhou H."/>
            <person name="Sun Q."/>
            <person name="Shu L."/>
            <person name="Wang H."/>
            <person name="Wang Y."/>
            <person name="Wang S."/>
            <person name="Wu C."/>
            <person name="Chan E.W."/>
            <person name="Chen G."/>
            <person name="Shen Z."/>
            <person name="Chen S."/>
            <person name="Zhang R."/>
        </authorList>
    </citation>
    <scope>NUCLEOTIDE SEQUENCE</scope>
    <source>
        <strain evidence="2">R1692</strain>
    </source>
</reference>
<keyword evidence="1" id="KW-1133">Transmembrane helix</keyword>
<feature type="transmembrane region" description="Helical" evidence="1">
    <location>
        <begin position="6"/>
        <end position="29"/>
    </location>
</feature>
<comment type="caution">
    <text evidence="2">The sequence shown here is derived from an EMBL/GenBank/DDBJ whole genome shotgun (WGS) entry which is preliminary data.</text>
</comment>
<proteinExistence type="predicted"/>
<evidence type="ECO:0000256" key="1">
    <source>
        <dbReference type="SAM" id="Phobius"/>
    </source>
</evidence>
<accession>A0ABT7NQW6</accession>
<organism evidence="2 3">
    <name type="scientific">Sphingobacterium hotanense</name>
    <dbReference type="NCBI Taxonomy" id="649196"/>
    <lineage>
        <taxon>Bacteria</taxon>
        <taxon>Pseudomonadati</taxon>
        <taxon>Bacteroidota</taxon>
        <taxon>Sphingobacteriia</taxon>
        <taxon>Sphingobacteriales</taxon>
        <taxon>Sphingobacteriaceae</taxon>
        <taxon>Sphingobacterium</taxon>
    </lineage>
</organism>
<protein>
    <submittedName>
        <fullName evidence="2">Uncharacterized protein</fullName>
    </submittedName>
</protein>
<reference evidence="2" key="1">
    <citation type="submission" date="2020-06" db="EMBL/GenBank/DDBJ databases">
        <authorList>
            <person name="Dong N."/>
        </authorList>
    </citation>
    <scope>NUCLEOTIDE SEQUENCE</scope>
    <source>
        <strain evidence="2">R1692</strain>
    </source>
</reference>
<keyword evidence="3" id="KW-1185">Reference proteome</keyword>
<keyword evidence="1" id="KW-0812">Transmembrane</keyword>
<dbReference type="Proteomes" id="UP001170954">
    <property type="component" value="Unassembled WGS sequence"/>
</dbReference>
<dbReference type="RefSeq" id="WP_286651800.1">
    <property type="nucleotide sequence ID" value="NZ_JACAGK010000044.1"/>
</dbReference>